<sequence length="34" mass="4084">MEFDKLGFEEELNELSLKYPNIAIFLGRLERVIR</sequence>
<organism evidence="1">
    <name type="scientific">marine sediment metagenome</name>
    <dbReference type="NCBI Taxonomy" id="412755"/>
    <lineage>
        <taxon>unclassified sequences</taxon>
        <taxon>metagenomes</taxon>
        <taxon>ecological metagenomes</taxon>
    </lineage>
</organism>
<gene>
    <name evidence="1" type="ORF">LCGC14_0694400</name>
</gene>
<dbReference type="EMBL" id="LAZR01001457">
    <property type="protein sequence ID" value="KKN44338.1"/>
    <property type="molecule type" value="Genomic_DNA"/>
</dbReference>
<evidence type="ECO:0000313" key="1">
    <source>
        <dbReference type="EMBL" id="KKN44338.1"/>
    </source>
</evidence>
<dbReference type="AlphaFoldDB" id="A0A0F9TSJ2"/>
<accession>A0A0F9TSJ2</accession>
<protein>
    <submittedName>
        <fullName evidence="1">Uncharacterized protein</fullName>
    </submittedName>
</protein>
<reference evidence="1" key="1">
    <citation type="journal article" date="2015" name="Nature">
        <title>Complex archaea that bridge the gap between prokaryotes and eukaryotes.</title>
        <authorList>
            <person name="Spang A."/>
            <person name="Saw J.H."/>
            <person name="Jorgensen S.L."/>
            <person name="Zaremba-Niedzwiedzka K."/>
            <person name="Martijn J."/>
            <person name="Lind A.E."/>
            <person name="van Eijk R."/>
            <person name="Schleper C."/>
            <person name="Guy L."/>
            <person name="Ettema T.J."/>
        </authorList>
    </citation>
    <scope>NUCLEOTIDE SEQUENCE</scope>
</reference>
<proteinExistence type="predicted"/>
<name>A0A0F9TSJ2_9ZZZZ</name>
<comment type="caution">
    <text evidence="1">The sequence shown here is derived from an EMBL/GenBank/DDBJ whole genome shotgun (WGS) entry which is preliminary data.</text>
</comment>